<dbReference type="PANTHER" id="PTHR22916:SF51">
    <property type="entry name" value="GLYCOSYLTRANSFERASE EPSH-RELATED"/>
    <property type="match status" value="1"/>
</dbReference>
<evidence type="ECO:0000256" key="1">
    <source>
        <dbReference type="ARBA" id="ARBA00022676"/>
    </source>
</evidence>
<evidence type="ECO:0000259" key="3">
    <source>
        <dbReference type="Pfam" id="PF00535"/>
    </source>
</evidence>
<dbReference type="KEGG" id="baqk:QN215_07155"/>
<dbReference type="RefSeq" id="WP_369343641.1">
    <property type="nucleotide sequence ID" value="NZ_CP129674.1"/>
</dbReference>
<proteinExistence type="predicted"/>
<dbReference type="Pfam" id="PF00535">
    <property type="entry name" value="Glycos_transf_2"/>
    <property type="match status" value="1"/>
</dbReference>
<feature type="domain" description="Glycosyltransferase 2-like" evidence="3">
    <location>
        <begin position="12"/>
        <end position="145"/>
    </location>
</feature>
<name>A0AB39U595_9BIFI</name>
<dbReference type="Gene3D" id="3.90.550.10">
    <property type="entry name" value="Spore Coat Polysaccharide Biosynthesis Protein SpsA, Chain A"/>
    <property type="match status" value="1"/>
</dbReference>
<dbReference type="EMBL" id="CP129674">
    <property type="protein sequence ID" value="XDS44045.1"/>
    <property type="molecule type" value="Genomic_DNA"/>
</dbReference>
<dbReference type="EC" id="2.4.-.-" evidence="4"/>
<sequence length="332" mass="37141">MGNDQQESVVVSVIIPVFNVLQFLPRLVADCEKQQVSGTEFIFIDDGSTDGSSNFLDGLQTRSNYIIIHQNNAGVAVARNVGLKAAHGDYVCFIDPDDSISDDYIATLVNAAKTNATDVVLSDWATIQGSSISYHHISKTSVPAEISQDEVFRTALESERILCSLWAKLFSKHLFNDNSFPIQRTCSDFVPCFTALSKAESICYAPGAYYYYTSDRNSSLQNTQTTNDIQDSVMVHQQLARFIHDQIPTLNESAILDLAYARVQACVHICKSTKVSNKHREFRRYAKHLYQHLIPVMRTQGSLSGKCLYVITTLGYFTTQASLTIRMLLHRI</sequence>
<dbReference type="GO" id="GO:0016757">
    <property type="term" value="F:glycosyltransferase activity"/>
    <property type="evidence" value="ECO:0007669"/>
    <property type="project" value="UniProtKB-KW"/>
</dbReference>
<evidence type="ECO:0000256" key="2">
    <source>
        <dbReference type="ARBA" id="ARBA00022679"/>
    </source>
</evidence>
<dbReference type="InterPro" id="IPR029044">
    <property type="entry name" value="Nucleotide-diphossugar_trans"/>
</dbReference>
<dbReference type="InterPro" id="IPR001173">
    <property type="entry name" value="Glyco_trans_2-like"/>
</dbReference>
<evidence type="ECO:0000313" key="4">
    <source>
        <dbReference type="EMBL" id="XDS44045.1"/>
    </source>
</evidence>
<dbReference type="PANTHER" id="PTHR22916">
    <property type="entry name" value="GLYCOSYLTRANSFERASE"/>
    <property type="match status" value="1"/>
</dbReference>
<keyword evidence="2 4" id="KW-0808">Transferase</keyword>
<dbReference type="AlphaFoldDB" id="A0AB39U595"/>
<protein>
    <submittedName>
        <fullName evidence="4">Glycosyltransferase</fullName>
        <ecNumber evidence="4">2.4.-.-</ecNumber>
    </submittedName>
</protein>
<dbReference type="CDD" id="cd00761">
    <property type="entry name" value="Glyco_tranf_GTA_type"/>
    <property type="match status" value="1"/>
</dbReference>
<dbReference type="SUPFAM" id="SSF53448">
    <property type="entry name" value="Nucleotide-diphospho-sugar transferases"/>
    <property type="match status" value="1"/>
</dbReference>
<keyword evidence="1 4" id="KW-0328">Glycosyltransferase</keyword>
<gene>
    <name evidence="4" type="ORF">QN215_07155</name>
</gene>
<accession>A0AB39U595</accession>
<reference evidence="4" key="1">
    <citation type="submission" date="2023-07" db="EMBL/GenBank/DDBJ databases">
        <title>Bifidobacterium aquikefiriaerophilum sp. nov. and Bifidobacterium eccum sp. nov., isolated from water kefir.</title>
        <authorList>
            <person name="Breselge S."/>
            <person name="Bellassi P."/>
            <person name="Barcenilla C."/>
            <person name="Alvarez-Ordonez A."/>
            <person name="Morelli L."/>
            <person name="Cotter P.D."/>
        </authorList>
    </citation>
    <scope>NUCLEOTIDE SEQUENCE</scope>
    <source>
        <strain evidence="4">WK041_4_12</strain>
    </source>
</reference>
<organism evidence="4">
    <name type="scientific">Bifidobacterium aquikefiricola</name>
    <dbReference type="NCBI Taxonomy" id="3059038"/>
    <lineage>
        <taxon>Bacteria</taxon>
        <taxon>Bacillati</taxon>
        <taxon>Actinomycetota</taxon>
        <taxon>Actinomycetes</taxon>
        <taxon>Bifidobacteriales</taxon>
        <taxon>Bifidobacteriaceae</taxon>
        <taxon>Bifidobacterium</taxon>
    </lineage>
</organism>